<evidence type="ECO:0000256" key="1">
    <source>
        <dbReference type="ARBA" id="ARBA00006753"/>
    </source>
</evidence>
<dbReference type="PANTHER" id="PTHR43331">
    <property type="entry name" value="HOMOSERINE DEHYDROGENASE"/>
    <property type="match status" value="1"/>
</dbReference>
<dbReference type="EMBL" id="JAJEKE010000021">
    <property type="protein sequence ID" value="MCQ1531374.1"/>
    <property type="molecule type" value="Genomic_DNA"/>
</dbReference>
<evidence type="ECO:0000313" key="7">
    <source>
        <dbReference type="EMBL" id="MCQ1531374.1"/>
    </source>
</evidence>
<dbReference type="PIRSF" id="PIRSF036497">
    <property type="entry name" value="HDH_short"/>
    <property type="match status" value="1"/>
</dbReference>
<evidence type="ECO:0000256" key="4">
    <source>
        <dbReference type="RuleBase" id="RU000579"/>
    </source>
</evidence>
<evidence type="ECO:0000313" key="8">
    <source>
        <dbReference type="Proteomes" id="UP001651880"/>
    </source>
</evidence>
<protein>
    <recommendedName>
        <fullName evidence="2 4">Homoserine dehydrogenase</fullName>
        <ecNumber evidence="2 4">1.1.1.3</ecNumber>
    </recommendedName>
</protein>
<dbReference type="Pfam" id="PF00742">
    <property type="entry name" value="Homoserine_dh"/>
    <property type="match status" value="1"/>
</dbReference>
<sequence length="352" mass="38442">MECNKLNICLVGFGNAGKEFCRMLVEKGEEIKNTYGRSAVVTAISTRSKGSLLDLSGVDLKRALDEVEAEGRFSHDNPQKVGHSTMDMIKKSGADVLIELSTLSIKDGQPAISHIEEAFANHMHVITANKGPIAWDYKRLKALADEKGLSLLHETTVMDGAPIFNLVEKTLPGCRVLHFKGILNSTTNFIMEEMEAGASYEAALKEAQIRGFAEADPSMDIDGWDAAAKTAALINVLTDGNATPMTIDRTGIGGITLKDMEEARSRGGKLKLLCEGYWHEGKMEGRVYPAFVSNKDIFSNIDSTTSILSITTDLMGEICMVERNPEIQQTAYGVYSDLLTLIQDIARSELSK</sequence>
<comment type="pathway">
    <text evidence="4">Amino-acid biosynthesis; L-methionine biosynthesis via de novo pathway; L-homoserine from L-aspartate: step 3/3.</text>
</comment>
<evidence type="ECO:0000256" key="5">
    <source>
        <dbReference type="RuleBase" id="RU004171"/>
    </source>
</evidence>
<keyword evidence="4" id="KW-0521">NADP</keyword>
<dbReference type="Gene3D" id="3.30.360.10">
    <property type="entry name" value="Dihydrodipicolinate Reductase, domain 2"/>
    <property type="match status" value="1"/>
</dbReference>
<comment type="similarity">
    <text evidence="1 5">Belongs to the homoserine dehydrogenase family.</text>
</comment>
<keyword evidence="8" id="KW-1185">Reference proteome</keyword>
<dbReference type="InterPro" id="IPR036291">
    <property type="entry name" value="NAD(P)-bd_dom_sf"/>
</dbReference>
<reference evidence="7 8" key="1">
    <citation type="submission" date="2021-10" db="EMBL/GenBank/DDBJ databases">
        <title>Lutispora strain m25 sp. nov., a thermophilic, non-spore-forming bacterium isolated from a lab-scale methanogenic bioreactor digesting anaerobic sludge.</title>
        <authorList>
            <person name="El Houari A."/>
            <person name="Mcdonald J."/>
        </authorList>
    </citation>
    <scope>NUCLEOTIDE SEQUENCE [LARGE SCALE GENOMIC DNA]</scope>
    <source>
        <strain evidence="8">m25</strain>
    </source>
</reference>
<dbReference type="InterPro" id="IPR022697">
    <property type="entry name" value="HDH_short"/>
</dbReference>
<proteinExistence type="inferred from homology"/>
<dbReference type="PROSITE" id="PS01042">
    <property type="entry name" value="HOMOSER_DHGENASE"/>
    <property type="match status" value="1"/>
</dbReference>
<dbReference type="EC" id="1.1.1.3" evidence="2 4"/>
<organism evidence="7 8">
    <name type="scientific">Lutispora saccharofermentans</name>
    <dbReference type="NCBI Taxonomy" id="3024236"/>
    <lineage>
        <taxon>Bacteria</taxon>
        <taxon>Bacillati</taxon>
        <taxon>Bacillota</taxon>
        <taxon>Clostridia</taxon>
        <taxon>Lutisporales</taxon>
        <taxon>Lutisporaceae</taxon>
        <taxon>Lutispora</taxon>
    </lineage>
</organism>
<dbReference type="InterPro" id="IPR019811">
    <property type="entry name" value="HDH_CS"/>
</dbReference>
<dbReference type="PANTHER" id="PTHR43331:SF1">
    <property type="entry name" value="HOMOSERINE DEHYDROGENASE"/>
    <property type="match status" value="1"/>
</dbReference>
<keyword evidence="3 4" id="KW-0560">Oxidoreductase</keyword>
<keyword evidence="4" id="KW-0486">Methionine biosynthesis</keyword>
<gene>
    <name evidence="7" type="ORF">LJD61_17775</name>
</gene>
<dbReference type="RefSeq" id="WP_255228904.1">
    <property type="nucleotide sequence ID" value="NZ_JAJEKE010000021.1"/>
</dbReference>
<evidence type="ECO:0000259" key="6">
    <source>
        <dbReference type="Pfam" id="PF00742"/>
    </source>
</evidence>
<keyword evidence="4" id="KW-0028">Amino-acid biosynthesis</keyword>
<dbReference type="Gene3D" id="3.40.50.720">
    <property type="entry name" value="NAD(P)-binding Rossmann-like Domain"/>
    <property type="match status" value="1"/>
</dbReference>
<name>A0ABT1NJF8_9FIRM</name>
<comment type="pathway">
    <text evidence="4">Amino-acid biosynthesis; L-threonine biosynthesis; L-threonine from L-aspartate: step 3/5.</text>
</comment>
<evidence type="ECO:0000256" key="2">
    <source>
        <dbReference type="ARBA" id="ARBA00013213"/>
    </source>
</evidence>
<keyword evidence="4" id="KW-0791">Threonine biosynthesis</keyword>
<evidence type="ECO:0000256" key="3">
    <source>
        <dbReference type="ARBA" id="ARBA00023002"/>
    </source>
</evidence>
<dbReference type="InterPro" id="IPR001342">
    <property type="entry name" value="HDH_cat"/>
</dbReference>
<dbReference type="SUPFAM" id="SSF51735">
    <property type="entry name" value="NAD(P)-binding Rossmann-fold domains"/>
    <property type="match status" value="1"/>
</dbReference>
<comment type="catalytic activity">
    <reaction evidence="4">
        <text>L-homoserine + NADP(+) = L-aspartate 4-semialdehyde + NADPH + H(+)</text>
        <dbReference type="Rhea" id="RHEA:15761"/>
        <dbReference type="ChEBI" id="CHEBI:15378"/>
        <dbReference type="ChEBI" id="CHEBI:57476"/>
        <dbReference type="ChEBI" id="CHEBI:57783"/>
        <dbReference type="ChEBI" id="CHEBI:58349"/>
        <dbReference type="ChEBI" id="CHEBI:537519"/>
        <dbReference type="EC" id="1.1.1.3"/>
    </reaction>
</comment>
<comment type="caution">
    <text evidence="7">The sequence shown here is derived from an EMBL/GenBank/DDBJ whole genome shotgun (WGS) entry which is preliminary data.</text>
</comment>
<feature type="domain" description="Homoserine dehydrogenase catalytic" evidence="6">
    <location>
        <begin position="162"/>
        <end position="339"/>
    </location>
</feature>
<dbReference type="Proteomes" id="UP001651880">
    <property type="component" value="Unassembled WGS sequence"/>
</dbReference>
<accession>A0ABT1NJF8</accession>
<dbReference type="SUPFAM" id="SSF55347">
    <property type="entry name" value="Glyceraldehyde-3-phosphate dehydrogenase-like, C-terminal domain"/>
    <property type="match status" value="1"/>
</dbReference>